<feature type="compositionally biased region" description="Acidic residues" evidence="6">
    <location>
        <begin position="324"/>
        <end position="338"/>
    </location>
</feature>
<keyword evidence="4 7" id="KW-1133">Transmembrane helix</keyword>
<evidence type="ECO:0000256" key="6">
    <source>
        <dbReference type="SAM" id="MobiDB-lite"/>
    </source>
</evidence>
<sequence>MSSLENGYVNLFKRGNRAVHVNPPTGTDIHLTESGSDWLWTVFSVFGFLGGIYAIMFFYVENKKEYNKLQRYTIAGPFIICIFESFAYYTYASNLGWGGIQAEFRGEDVSHSITNKYPNVRQVFYCKFIGWVLSWPVLYFLNEMASLCVHAGENIDFFFWDIAHSLLVQILGTTYWIVCLLVGILIHSTYKWGYWVMGVFVLLTIEGIKLKRQIVDLKIRGFQLCVFLTHTIIVLLYTVCWGLSEGGNAITPDAEAVFYGILDLCLFAIYPGYLSWIINRYDCLPGINTSLPRPQQTSSEEKRYAGKELPMSPRNSGETAIGDNETEIENSEDEEEPGESSSAAAGDAPSVTV</sequence>
<reference evidence="8 9" key="1">
    <citation type="journal article" date="2011" name="Proc. Natl. Acad. Sci. U.S.A.">
        <title>Evolutionary erosion of yeast sex chromosomes by mating-type switching accidents.</title>
        <authorList>
            <person name="Gordon J.L."/>
            <person name="Armisen D."/>
            <person name="Proux-Wera E."/>
            <person name="Oheigeartaigh S.S."/>
            <person name="Byrne K.P."/>
            <person name="Wolfe K.H."/>
        </authorList>
    </citation>
    <scope>NUCLEOTIDE SEQUENCE [LARGE SCALE GENOMIC DNA]</scope>
    <source>
        <strain evidence="9">ATCC 34711 / CBS 6284 / DSM 70876 / NBRC 10599 / NRRL Y-10934 / UCD 77-7</strain>
    </source>
</reference>
<dbReference type="RefSeq" id="XP_004178638.1">
    <property type="nucleotide sequence ID" value="XM_004178590.1"/>
</dbReference>
<dbReference type="Gene3D" id="1.20.1070.10">
    <property type="entry name" value="Rhodopsin 7-helix transmembrane proteins"/>
    <property type="match status" value="1"/>
</dbReference>
<comment type="subcellular location">
    <subcellularLocation>
        <location evidence="1">Membrane</location>
        <topology evidence="1">Multi-pass membrane protein</topology>
    </subcellularLocation>
</comment>
<feature type="transmembrane region" description="Helical" evidence="7">
    <location>
        <begin position="222"/>
        <end position="244"/>
    </location>
</feature>
<dbReference type="eggNOG" id="ENOG502QZWT">
    <property type="taxonomic scope" value="Eukaryota"/>
</dbReference>
<dbReference type="Proteomes" id="UP000002866">
    <property type="component" value="Chromosome 2"/>
</dbReference>
<dbReference type="CDD" id="cd15239">
    <property type="entry name" value="7tm_YRO2_fungal-like"/>
    <property type="match status" value="1"/>
</dbReference>
<evidence type="ECO:0000256" key="2">
    <source>
        <dbReference type="ARBA" id="ARBA00008130"/>
    </source>
</evidence>
<dbReference type="SMART" id="SM01021">
    <property type="entry name" value="Bac_rhodopsin"/>
    <property type="match status" value="1"/>
</dbReference>
<dbReference type="PANTHER" id="PTHR28286:SF1">
    <property type="entry name" value="30 KDA HEAT SHOCK PROTEIN-RELATED"/>
    <property type="match status" value="1"/>
</dbReference>
<feature type="transmembrane region" description="Helical" evidence="7">
    <location>
        <begin position="122"/>
        <end position="141"/>
    </location>
</feature>
<dbReference type="OrthoDB" id="536545at2759"/>
<evidence type="ECO:0000313" key="9">
    <source>
        <dbReference type="Proteomes" id="UP000002866"/>
    </source>
</evidence>
<proteinExistence type="inferred from homology"/>
<name>I2GYB7_HENB6</name>
<dbReference type="HOGENOM" id="CLU_054785_1_1_1"/>
<dbReference type="SUPFAM" id="SSF81321">
    <property type="entry name" value="Family A G protein-coupled receptor-like"/>
    <property type="match status" value="1"/>
</dbReference>
<evidence type="ECO:0000256" key="4">
    <source>
        <dbReference type="ARBA" id="ARBA00022989"/>
    </source>
</evidence>
<dbReference type="EMBL" id="HE806317">
    <property type="protein sequence ID" value="CCH59119.1"/>
    <property type="molecule type" value="Genomic_DNA"/>
</dbReference>
<feature type="transmembrane region" description="Helical" evidence="7">
    <location>
        <begin position="162"/>
        <end position="186"/>
    </location>
</feature>
<dbReference type="OMA" id="GHWNIDP"/>
<dbReference type="KEGG" id="tbl:TBLA_0B02770"/>
<dbReference type="GO" id="GO:0005783">
    <property type="term" value="C:endoplasmic reticulum"/>
    <property type="evidence" value="ECO:0007669"/>
    <property type="project" value="TreeGrafter"/>
</dbReference>
<evidence type="ECO:0008006" key="10">
    <source>
        <dbReference type="Google" id="ProtNLM"/>
    </source>
</evidence>
<organism evidence="8 9">
    <name type="scientific">Henningerozyma blattae (strain ATCC 34711 / CBS 6284 / DSM 70876 / NBRC 10599 / NRRL Y-10934 / UCD 77-7)</name>
    <name type="common">Yeast</name>
    <name type="synonym">Tetrapisispora blattae</name>
    <dbReference type="NCBI Taxonomy" id="1071380"/>
    <lineage>
        <taxon>Eukaryota</taxon>
        <taxon>Fungi</taxon>
        <taxon>Dikarya</taxon>
        <taxon>Ascomycota</taxon>
        <taxon>Saccharomycotina</taxon>
        <taxon>Saccharomycetes</taxon>
        <taxon>Saccharomycetales</taxon>
        <taxon>Saccharomycetaceae</taxon>
        <taxon>Henningerozyma</taxon>
    </lineage>
</organism>
<dbReference type="InterPro" id="IPR001425">
    <property type="entry name" value="Arc/bac/fun_rhodopsins"/>
</dbReference>
<feature type="transmembrane region" description="Helical" evidence="7">
    <location>
        <begin position="38"/>
        <end position="60"/>
    </location>
</feature>
<evidence type="ECO:0000256" key="3">
    <source>
        <dbReference type="ARBA" id="ARBA00022692"/>
    </source>
</evidence>
<keyword evidence="5 7" id="KW-0472">Membrane</keyword>
<evidence type="ECO:0000313" key="8">
    <source>
        <dbReference type="EMBL" id="CCH59119.1"/>
    </source>
</evidence>
<feature type="transmembrane region" description="Helical" evidence="7">
    <location>
        <begin position="256"/>
        <end position="278"/>
    </location>
</feature>
<comment type="similarity">
    <text evidence="2">Belongs to the archaeal/bacterial/fungal opsin family.</text>
</comment>
<accession>I2GYB7</accession>
<evidence type="ECO:0000256" key="5">
    <source>
        <dbReference type="ARBA" id="ARBA00023136"/>
    </source>
</evidence>
<dbReference type="GeneID" id="14493911"/>
<keyword evidence="3 7" id="KW-0812">Transmembrane</keyword>
<keyword evidence="9" id="KW-1185">Reference proteome</keyword>
<dbReference type="GO" id="GO:0005886">
    <property type="term" value="C:plasma membrane"/>
    <property type="evidence" value="ECO:0007669"/>
    <property type="project" value="TreeGrafter"/>
</dbReference>
<dbReference type="FunCoup" id="I2GYB7">
    <property type="interactions" value="68"/>
</dbReference>
<dbReference type="PANTHER" id="PTHR28286">
    <property type="match status" value="1"/>
</dbReference>
<feature type="region of interest" description="Disordered" evidence="6">
    <location>
        <begin position="292"/>
        <end position="353"/>
    </location>
</feature>
<dbReference type="AlphaFoldDB" id="I2GYB7"/>
<dbReference type="InterPro" id="IPR043476">
    <property type="entry name" value="Yro2-like_7TM"/>
</dbReference>
<dbReference type="InParanoid" id="I2GYB7"/>
<protein>
    <recommendedName>
        <fullName evidence="10">30 kDa heat shock protein</fullName>
    </recommendedName>
</protein>
<evidence type="ECO:0000256" key="1">
    <source>
        <dbReference type="ARBA" id="ARBA00004141"/>
    </source>
</evidence>
<feature type="compositionally biased region" description="Low complexity" evidence="6">
    <location>
        <begin position="339"/>
        <end position="353"/>
    </location>
</feature>
<gene>
    <name evidence="8" type="primary">TBLA0B02770</name>
    <name evidence="8" type="ORF">TBLA_0B02770</name>
</gene>
<evidence type="ECO:0000256" key="7">
    <source>
        <dbReference type="SAM" id="Phobius"/>
    </source>
</evidence>